<evidence type="ECO:0000313" key="2">
    <source>
        <dbReference type="Proteomes" id="UP000503447"/>
    </source>
</evidence>
<protein>
    <submittedName>
        <fullName evidence="1">Uncharacterized protein</fullName>
    </submittedName>
</protein>
<name>A0A6M5YGS1_9BACT</name>
<reference evidence="2" key="1">
    <citation type="submission" date="2020-05" db="EMBL/GenBank/DDBJ databases">
        <title>Frigoriglobus tundricola gen. nov., sp. nov., a psychrotolerant cellulolytic planctomycete of the family Gemmataceae with two divergent copies of 16S rRNA gene.</title>
        <authorList>
            <person name="Kulichevskaya I.S."/>
            <person name="Ivanova A.A."/>
            <person name="Naumoff D.G."/>
            <person name="Beletsky A.V."/>
            <person name="Rijpstra W.I.C."/>
            <person name="Sinninghe Damste J.S."/>
            <person name="Mardanov A.V."/>
            <person name="Ravin N.V."/>
            <person name="Dedysh S.N."/>
        </authorList>
    </citation>
    <scope>NUCLEOTIDE SEQUENCE [LARGE SCALE GENOMIC DNA]</scope>
    <source>
        <strain evidence="2">PL17</strain>
    </source>
</reference>
<organism evidence="1 2">
    <name type="scientific">Frigoriglobus tundricola</name>
    <dbReference type="NCBI Taxonomy" id="2774151"/>
    <lineage>
        <taxon>Bacteria</taxon>
        <taxon>Pseudomonadati</taxon>
        <taxon>Planctomycetota</taxon>
        <taxon>Planctomycetia</taxon>
        <taxon>Gemmatales</taxon>
        <taxon>Gemmataceae</taxon>
        <taxon>Frigoriglobus</taxon>
    </lineage>
</organism>
<dbReference type="EMBL" id="CP053452">
    <property type="protein sequence ID" value="QJW93225.1"/>
    <property type="molecule type" value="Genomic_DNA"/>
</dbReference>
<dbReference type="Proteomes" id="UP000503447">
    <property type="component" value="Chromosome"/>
</dbReference>
<gene>
    <name evidence="1" type="ORF">FTUN_0730</name>
</gene>
<keyword evidence="2" id="KW-1185">Reference proteome</keyword>
<dbReference type="KEGG" id="ftj:FTUN_0730"/>
<evidence type="ECO:0000313" key="1">
    <source>
        <dbReference type="EMBL" id="QJW93225.1"/>
    </source>
</evidence>
<dbReference type="AlphaFoldDB" id="A0A6M5YGS1"/>
<sequence length="58" mass="6680">MPEIAVDHPAVIDDKVANRRSPDYELVPFARFFDDNPYELLAPPEEMPDQSTLKEPRP</sequence>
<proteinExistence type="predicted"/>
<accession>A0A6M5YGS1</accession>